<evidence type="ECO:0000313" key="7">
    <source>
        <dbReference type="EMBL" id="HBP30458.1"/>
    </source>
</evidence>
<evidence type="ECO:0000259" key="6">
    <source>
        <dbReference type="Pfam" id="PF06305"/>
    </source>
</evidence>
<dbReference type="Pfam" id="PF06305">
    <property type="entry name" value="LapA_dom"/>
    <property type="match status" value="1"/>
</dbReference>
<keyword evidence="2 5" id="KW-0812">Transmembrane</keyword>
<feature type="domain" description="Lipopolysaccharide assembly protein A" evidence="6">
    <location>
        <begin position="22"/>
        <end position="86"/>
    </location>
</feature>
<comment type="caution">
    <text evidence="7">The sequence shown here is derived from an EMBL/GenBank/DDBJ whole genome shotgun (WGS) entry which is preliminary data.</text>
</comment>
<keyword evidence="1" id="KW-1003">Cell membrane</keyword>
<keyword evidence="3 5" id="KW-1133">Transmembrane helix</keyword>
<dbReference type="GO" id="GO:0005886">
    <property type="term" value="C:plasma membrane"/>
    <property type="evidence" value="ECO:0007669"/>
    <property type="project" value="InterPro"/>
</dbReference>
<evidence type="ECO:0000256" key="2">
    <source>
        <dbReference type="ARBA" id="ARBA00022692"/>
    </source>
</evidence>
<name>A0A356LI55_9BURK</name>
<gene>
    <name evidence="7" type="ORF">DD666_13695</name>
</gene>
<evidence type="ECO:0000256" key="4">
    <source>
        <dbReference type="ARBA" id="ARBA00023136"/>
    </source>
</evidence>
<sequence length="125" mass="14116">MRYIVWALRIILFLLVLLFALKNTDPVTVRFYGDYTFAGVPLIVVLLLAFFVGALFAWLISIPTRLRKTREVGRLKGEVERLNRDVADTRHSLEALKAEELRLRSSVASTSTALQTPVRETAVGL</sequence>
<dbReference type="InterPro" id="IPR010445">
    <property type="entry name" value="LapA_dom"/>
</dbReference>
<accession>A0A356LI55</accession>
<protein>
    <submittedName>
        <fullName evidence="7">DUF1049 domain-containing protein</fullName>
    </submittedName>
</protein>
<dbReference type="PANTHER" id="PTHR41335">
    <property type="entry name" value="MEMBRANE PROTEIN-RELATED"/>
    <property type="match status" value="1"/>
</dbReference>
<proteinExistence type="predicted"/>
<evidence type="ECO:0000256" key="1">
    <source>
        <dbReference type="ARBA" id="ARBA00022475"/>
    </source>
</evidence>
<dbReference type="AlphaFoldDB" id="A0A356LI55"/>
<feature type="transmembrane region" description="Helical" evidence="5">
    <location>
        <begin position="36"/>
        <end position="60"/>
    </location>
</feature>
<dbReference type="PANTHER" id="PTHR41335:SF1">
    <property type="entry name" value="MEMBRANE PROTEIN"/>
    <property type="match status" value="1"/>
</dbReference>
<dbReference type="EMBL" id="DOEK01000029">
    <property type="protein sequence ID" value="HBP30458.1"/>
    <property type="molecule type" value="Genomic_DNA"/>
</dbReference>
<keyword evidence="4 5" id="KW-0472">Membrane</keyword>
<evidence type="ECO:0000313" key="8">
    <source>
        <dbReference type="Proteomes" id="UP000264036"/>
    </source>
</evidence>
<organism evidence="7 8">
    <name type="scientific">Advenella kashmirensis</name>
    <dbReference type="NCBI Taxonomy" id="310575"/>
    <lineage>
        <taxon>Bacteria</taxon>
        <taxon>Pseudomonadati</taxon>
        <taxon>Pseudomonadota</taxon>
        <taxon>Betaproteobacteria</taxon>
        <taxon>Burkholderiales</taxon>
        <taxon>Alcaligenaceae</taxon>
    </lineage>
</organism>
<evidence type="ECO:0000256" key="5">
    <source>
        <dbReference type="SAM" id="Phobius"/>
    </source>
</evidence>
<evidence type="ECO:0000256" key="3">
    <source>
        <dbReference type="ARBA" id="ARBA00022989"/>
    </source>
</evidence>
<dbReference type="Proteomes" id="UP000264036">
    <property type="component" value="Unassembled WGS sequence"/>
</dbReference>
<reference evidence="7 8" key="1">
    <citation type="journal article" date="2018" name="Nat. Biotechnol.">
        <title>A standardized bacterial taxonomy based on genome phylogeny substantially revises the tree of life.</title>
        <authorList>
            <person name="Parks D.H."/>
            <person name="Chuvochina M."/>
            <person name="Waite D.W."/>
            <person name="Rinke C."/>
            <person name="Skarshewski A."/>
            <person name="Chaumeil P.A."/>
            <person name="Hugenholtz P."/>
        </authorList>
    </citation>
    <scope>NUCLEOTIDE SEQUENCE [LARGE SCALE GENOMIC DNA]</scope>
    <source>
        <strain evidence="7">UBA10707</strain>
    </source>
</reference>